<dbReference type="InterPro" id="IPR050902">
    <property type="entry name" value="ABC_Transporter_SBP"/>
</dbReference>
<sequence>MRTVQVLAIAMVLVAIVTFFTGYYVSPPKTITTTQTITTAHTVTQLQTVVQTVTQAITPSTLTVTQTIVKEVSEHEVKYPITIVDSAGRTVTIEKEPQRVVVIASTQAMVLSALGAGGKIVGASDTVTNNPVLMSILQKQGAGEVINIGSFSSPSLEAILSANPDLVIFYASFYRNVYDSIASKLPPNVKVVYFDCYIARTMFDEIYKLGLIFNRVDRALKLISKWTSRLIYITSKAMEIRPSDKAKTFFETYTDLATAGPGSGWYLVLALAGGINVFGDVTQPYPKVSPEAVIERNPDVIIKVVSSTRYDPCRMNSTKPLDETYNTIISRPGWSTISAVKNSRVYVYTTAYLDGPGYVIQTALVAKLLYPDVFKDVDIQQWIYEWLKDIGLENPEQICKLPWAYPPTPGK</sequence>
<dbReference type="GO" id="GO:0071281">
    <property type="term" value="P:cellular response to iron ion"/>
    <property type="evidence" value="ECO:0007669"/>
    <property type="project" value="TreeGrafter"/>
</dbReference>
<evidence type="ECO:0000259" key="2">
    <source>
        <dbReference type="PROSITE" id="PS50983"/>
    </source>
</evidence>
<reference evidence="3" key="1">
    <citation type="journal article" date="2020" name="mSystems">
        <title>Genome- and Community-Level Interaction Insights into Carbon Utilization and Element Cycling Functions of Hydrothermarchaeota in Hydrothermal Sediment.</title>
        <authorList>
            <person name="Zhou Z."/>
            <person name="Liu Y."/>
            <person name="Xu W."/>
            <person name="Pan J."/>
            <person name="Luo Z.H."/>
            <person name="Li M."/>
        </authorList>
    </citation>
    <scope>NUCLEOTIDE SEQUENCE [LARGE SCALE GENOMIC DNA]</scope>
    <source>
        <strain evidence="3">SpSt-125</strain>
    </source>
</reference>
<keyword evidence="1" id="KW-0812">Transmembrane</keyword>
<proteinExistence type="predicted"/>
<accession>A0A7J2U6Y8</accession>
<dbReference type="PANTHER" id="PTHR30535:SF34">
    <property type="entry name" value="MOLYBDATE-BINDING PROTEIN MOLA"/>
    <property type="match status" value="1"/>
</dbReference>
<feature type="domain" description="Fe/B12 periplasmic-binding" evidence="2">
    <location>
        <begin position="99"/>
        <end position="377"/>
    </location>
</feature>
<dbReference type="Pfam" id="PF01497">
    <property type="entry name" value="Peripla_BP_2"/>
    <property type="match status" value="1"/>
</dbReference>
<dbReference type="PANTHER" id="PTHR30535">
    <property type="entry name" value="VITAMIN B12-BINDING PROTEIN"/>
    <property type="match status" value="1"/>
</dbReference>
<name>A0A7J2U6Y8_9CREN</name>
<protein>
    <submittedName>
        <fullName evidence="3">ABC transporter substrate-binding protein</fullName>
    </submittedName>
</protein>
<dbReference type="SUPFAM" id="SSF53807">
    <property type="entry name" value="Helical backbone' metal receptor"/>
    <property type="match status" value="1"/>
</dbReference>
<evidence type="ECO:0000313" key="3">
    <source>
        <dbReference type="EMBL" id="HEM67982.1"/>
    </source>
</evidence>
<evidence type="ECO:0000256" key="1">
    <source>
        <dbReference type="SAM" id="Phobius"/>
    </source>
</evidence>
<dbReference type="EMBL" id="DSEU01000070">
    <property type="protein sequence ID" value="HEM67982.1"/>
    <property type="molecule type" value="Genomic_DNA"/>
</dbReference>
<gene>
    <name evidence="3" type="ORF">ENO26_10555</name>
</gene>
<comment type="caution">
    <text evidence="3">The sequence shown here is derived from an EMBL/GenBank/DDBJ whole genome shotgun (WGS) entry which is preliminary data.</text>
</comment>
<organism evidence="3">
    <name type="scientific">Ignisphaera aggregans</name>
    <dbReference type="NCBI Taxonomy" id="334771"/>
    <lineage>
        <taxon>Archaea</taxon>
        <taxon>Thermoproteota</taxon>
        <taxon>Thermoprotei</taxon>
        <taxon>Desulfurococcales</taxon>
        <taxon>Desulfurococcaceae</taxon>
        <taxon>Ignisphaera</taxon>
    </lineage>
</organism>
<dbReference type="InterPro" id="IPR002491">
    <property type="entry name" value="ABC_transptr_periplasmic_BD"/>
</dbReference>
<keyword evidence="1" id="KW-1133">Transmembrane helix</keyword>
<dbReference type="AlphaFoldDB" id="A0A7J2U6Y8"/>
<keyword evidence="1" id="KW-0472">Membrane</keyword>
<dbReference type="PROSITE" id="PS50983">
    <property type="entry name" value="FE_B12_PBP"/>
    <property type="match status" value="1"/>
</dbReference>
<dbReference type="Gene3D" id="3.40.50.1980">
    <property type="entry name" value="Nitrogenase molybdenum iron protein domain"/>
    <property type="match status" value="2"/>
</dbReference>
<feature type="transmembrane region" description="Helical" evidence="1">
    <location>
        <begin position="7"/>
        <end position="25"/>
    </location>
</feature>